<name>A0ABW5MP34_9SPHI</name>
<organism evidence="1 2">
    <name type="scientific">Pedobacter vanadiisoli</name>
    <dbReference type="NCBI Taxonomy" id="1761975"/>
    <lineage>
        <taxon>Bacteria</taxon>
        <taxon>Pseudomonadati</taxon>
        <taxon>Bacteroidota</taxon>
        <taxon>Sphingobacteriia</taxon>
        <taxon>Sphingobacteriales</taxon>
        <taxon>Sphingobacteriaceae</taxon>
        <taxon>Pedobacter</taxon>
    </lineage>
</organism>
<comment type="caution">
    <text evidence="1">The sequence shown here is derived from an EMBL/GenBank/DDBJ whole genome shotgun (WGS) entry which is preliminary data.</text>
</comment>
<dbReference type="Proteomes" id="UP001597461">
    <property type="component" value="Unassembled WGS sequence"/>
</dbReference>
<evidence type="ECO:0000313" key="2">
    <source>
        <dbReference type="Proteomes" id="UP001597461"/>
    </source>
</evidence>
<dbReference type="EMBL" id="JBHULL010000040">
    <property type="protein sequence ID" value="MFD2584651.1"/>
    <property type="molecule type" value="Genomic_DNA"/>
</dbReference>
<sequence length="218" mass="23773">MANNRTSLPSFNKSKLSSNPFILFGFATVGLVTDAPSNANRLPDTKIDTSYTPTVFIKKDEDYDGCLNANDFIINTYSSAISTLNSHLETTLSGNELRSAIDNAGDVSYAQFLTKFDIQASKTPTFITIGLDRARAAFEKSARALAKIPFEASSVDLLPSDGFKIILKMSDSKILIASQYMVDSDIPAENVVYSIYQNRTLVESNILSVSKLAEQLSA</sequence>
<keyword evidence="2" id="KW-1185">Reference proteome</keyword>
<proteinExistence type="predicted"/>
<accession>A0ABW5MP34</accession>
<gene>
    <name evidence="1" type="ORF">ACFSR6_19310</name>
</gene>
<reference evidence="2" key="1">
    <citation type="journal article" date="2019" name="Int. J. Syst. Evol. Microbiol.">
        <title>The Global Catalogue of Microorganisms (GCM) 10K type strain sequencing project: providing services to taxonomists for standard genome sequencing and annotation.</title>
        <authorList>
            <consortium name="The Broad Institute Genomics Platform"/>
            <consortium name="The Broad Institute Genome Sequencing Center for Infectious Disease"/>
            <person name="Wu L."/>
            <person name="Ma J."/>
        </authorList>
    </citation>
    <scope>NUCLEOTIDE SEQUENCE [LARGE SCALE GENOMIC DNA]</scope>
    <source>
        <strain evidence="2">KCTC 42866</strain>
    </source>
</reference>
<evidence type="ECO:0000313" key="1">
    <source>
        <dbReference type="EMBL" id="MFD2584651.1"/>
    </source>
</evidence>
<dbReference type="RefSeq" id="WP_379081926.1">
    <property type="nucleotide sequence ID" value="NZ_JBHULL010000040.1"/>
</dbReference>
<protein>
    <submittedName>
        <fullName evidence="1">Uncharacterized protein</fullName>
    </submittedName>
</protein>